<evidence type="ECO:0000256" key="3">
    <source>
        <dbReference type="ARBA" id="ARBA00022517"/>
    </source>
</evidence>
<dbReference type="PANTHER" id="PTHR23183">
    <property type="entry name" value="NOP14"/>
    <property type="match status" value="1"/>
</dbReference>
<keyword evidence="4" id="KW-0698">rRNA processing</keyword>
<evidence type="ECO:0000313" key="9">
    <source>
        <dbReference type="Proteomes" id="UP001633002"/>
    </source>
</evidence>
<comment type="similarity">
    <text evidence="2">Belongs to the NOP14 family.</text>
</comment>
<keyword evidence="3" id="KW-0690">Ribosome biogenesis</keyword>
<evidence type="ECO:0000256" key="5">
    <source>
        <dbReference type="ARBA" id="ARBA00023242"/>
    </source>
</evidence>
<dbReference type="GO" id="GO:0005730">
    <property type="term" value="C:nucleolus"/>
    <property type="evidence" value="ECO:0007669"/>
    <property type="project" value="UniProtKB-SubCell"/>
</dbReference>
<dbReference type="InterPro" id="IPR007276">
    <property type="entry name" value="Nop14"/>
</dbReference>
<dbReference type="Pfam" id="PF04147">
    <property type="entry name" value="Nop14"/>
    <property type="match status" value="1"/>
</dbReference>
<feature type="compositionally biased region" description="Basic and acidic residues" evidence="7">
    <location>
        <begin position="158"/>
        <end position="168"/>
    </location>
</feature>
<evidence type="ECO:0000313" key="8">
    <source>
        <dbReference type="EMBL" id="KAL3699158.1"/>
    </source>
</evidence>
<comment type="subcellular location">
    <subcellularLocation>
        <location evidence="1">Nucleus</location>
        <location evidence="1">Nucleolus</location>
    </subcellularLocation>
</comment>
<dbReference type="Proteomes" id="UP001633002">
    <property type="component" value="Unassembled WGS sequence"/>
</dbReference>
<evidence type="ECO:0000256" key="1">
    <source>
        <dbReference type="ARBA" id="ARBA00004604"/>
    </source>
</evidence>
<comment type="function">
    <text evidence="6">Involved in nucleolar processing of pre-18S ribosomal RNA. Has a role in the nuclear export of 40S pre-ribosomal subunit to the cytoplasm.</text>
</comment>
<name>A0ABD3I6G7_9MARC</name>
<dbReference type="EMBL" id="JBJQOH010000001">
    <property type="protein sequence ID" value="KAL3699158.1"/>
    <property type="molecule type" value="Genomic_DNA"/>
</dbReference>
<feature type="compositionally biased region" description="Acidic residues" evidence="7">
    <location>
        <begin position="294"/>
        <end position="305"/>
    </location>
</feature>
<feature type="compositionally biased region" description="Acidic residues" evidence="7">
    <location>
        <begin position="325"/>
        <end position="338"/>
    </location>
</feature>
<proteinExistence type="inferred from homology"/>
<comment type="caution">
    <text evidence="8">The sequence shown here is derived from an EMBL/GenBank/DDBJ whole genome shotgun (WGS) entry which is preliminary data.</text>
</comment>
<evidence type="ECO:0000256" key="6">
    <source>
        <dbReference type="ARBA" id="ARBA00024695"/>
    </source>
</evidence>
<keyword evidence="5" id="KW-0539">Nucleus</keyword>
<feature type="compositionally biased region" description="Acidic residues" evidence="7">
    <location>
        <begin position="118"/>
        <end position="133"/>
    </location>
</feature>
<sequence>MAKKRKISTLARRNVLGKKQKKGETRRVGLSRSPAVEKRKDTLLQEYKERNKGNKFVDRRFGEKDAELNEEEKAILRFQKERQAQIHRQSKYALRDEDEEEEEILTHGGKALSTVDDYKDEDNDSMEDEDDFLDGLSKEEVMKLHFGGGKENGNDGSDSQKPKSKKEVMEELIAKSKYYKAQKAKEKEEDQDLQEKLNKDFTELVESQALTSLFRPTRKDNLKAMLSKKDTTSNKEKEEEEEKPDDYDKMMKEMIFDIRGHASDRLKTDDEVIKEERERLEELERKRKQRMLGEDSDDEGSENDDKDGKENSREKKKKQRREISGDDLGENFVLDEEEKEGRGWVDEVLARRGDEEAESDEEGGSDEEEEEEEDEDDDEDEEEEEDDLDGGEGSEEETREELLEKVRLAIERKKKLEEKQEKAAKKAPEIREAQDALPFVINAPQTLAEFRTLVDERPEEELVVAIQRIRTCNAISLAAENRRKMQIFYNVLLQYFGSLAAEKPFHLSRLNLLTKPLIELSMETPYFAATCARERLIHMHNQITNRLKTSDGNSYWPSMRTLLLLRFWSMIFPPSDLRHPVMTPAILFMSEVLCRCPITSGRDVAVGAFLCSLLLSTLRDARRFCPEALNFIVTLLVSSLPSQKSGKLEFARSVCPAFMVEICLGEQWLVLKNKSKKEIEAPVLDFVALVTAEENDPVFATDAYRMGILRTLLQSLNGFVGIYEDLTSFPEVFSPVLRVLKRLKEEAVIVETLRPLHTQALEVIETKLAEHERLRQPLRMRVKKRIPIKQFNPKFEENFMKGRNYDPDRERAEKKKLVKKIKSEAKGAARELRKDNYFLMEEKTRERQAAEAERKEKLGKAMAFLQEQESAYKSGQLGKGKGRRRK</sequence>
<feature type="compositionally biased region" description="Basic and acidic residues" evidence="7">
    <location>
        <begin position="339"/>
        <end position="354"/>
    </location>
</feature>
<feature type="region of interest" description="Disordered" evidence="7">
    <location>
        <begin position="1"/>
        <end position="35"/>
    </location>
</feature>
<protein>
    <recommendedName>
        <fullName evidence="10">Nucleolar protein 14</fullName>
    </recommendedName>
</protein>
<feature type="region of interest" description="Disordered" evidence="7">
    <location>
        <begin position="278"/>
        <end position="401"/>
    </location>
</feature>
<dbReference type="GO" id="GO:0006364">
    <property type="term" value="P:rRNA processing"/>
    <property type="evidence" value="ECO:0007669"/>
    <property type="project" value="UniProtKB-KW"/>
</dbReference>
<organism evidence="8 9">
    <name type="scientific">Riccia sorocarpa</name>
    <dbReference type="NCBI Taxonomy" id="122646"/>
    <lineage>
        <taxon>Eukaryota</taxon>
        <taxon>Viridiplantae</taxon>
        <taxon>Streptophyta</taxon>
        <taxon>Embryophyta</taxon>
        <taxon>Marchantiophyta</taxon>
        <taxon>Marchantiopsida</taxon>
        <taxon>Marchantiidae</taxon>
        <taxon>Marchantiales</taxon>
        <taxon>Ricciaceae</taxon>
        <taxon>Riccia</taxon>
    </lineage>
</organism>
<feature type="compositionally biased region" description="Basic and acidic residues" evidence="7">
    <location>
        <begin position="217"/>
        <end position="237"/>
    </location>
</feature>
<evidence type="ECO:0000256" key="2">
    <source>
        <dbReference type="ARBA" id="ARBA00007466"/>
    </source>
</evidence>
<gene>
    <name evidence="8" type="ORF">R1sor_017180</name>
</gene>
<reference evidence="8 9" key="1">
    <citation type="submission" date="2024-09" db="EMBL/GenBank/DDBJ databases">
        <title>Chromosome-scale assembly of Riccia sorocarpa.</title>
        <authorList>
            <person name="Paukszto L."/>
        </authorList>
    </citation>
    <scope>NUCLEOTIDE SEQUENCE [LARGE SCALE GENOMIC DNA]</scope>
    <source>
        <strain evidence="8">LP-2024</strain>
        <tissue evidence="8">Aerial parts of the thallus</tissue>
    </source>
</reference>
<accession>A0ABD3I6G7</accession>
<dbReference type="PANTHER" id="PTHR23183:SF0">
    <property type="entry name" value="NUCLEOLAR PROTEIN 14"/>
    <property type="match status" value="1"/>
</dbReference>
<evidence type="ECO:0000256" key="4">
    <source>
        <dbReference type="ARBA" id="ARBA00022552"/>
    </source>
</evidence>
<feature type="region of interest" description="Disordered" evidence="7">
    <location>
        <begin position="86"/>
        <end position="168"/>
    </location>
</feature>
<feature type="compositionally biased region" description="Acidic residues" evidence="7">
    <location>
        <begin position="355"/>
        <end position="399"/>
    </location>
</feature>
<feature type="region of interest" description="Disordered" evidence="7">
    <location>
        <begin position="214"/>
        <end position="254"/>
    </location>
</feature>
<keyword evidence="9" id="KW-1185">Reference proteome</keyword>
<evidence type="ECO:0008006" key="10">
    <source>
        <dbReference type="Google" id="ProtNLM"/>
    </source>
</evidence>
<dbReference type="AlphaFoldDB" id="A0ABD3I6G7"/>
<evidence type="ECO:0000256" key="7">
    <source>
        <dbReference type="SAM" id="MobiDB-lite"/>
    </source>
</evidence>